<dbReference type="EMBL" id="JAUIZM010000009">
    <property type="protein sequence ID" value="KAK1364389.1"/>
    <property type="molecule type" value="Genomic_DNA"/>
</dbReference>
<dbReference type="GO" id="GO:0006952">
    <property type="term" value="P:defense response"/>
    <property type="evidence" value="ECO:0007669"/>
    <property type="project" value="UniProtKB-ARBA"/>
</dbReference>
<dbReference type="InterPro" id="IPR032675">
    <property type="entry name" value="LRR_dom_sf"/>
</dbReference>
<evidence type="ECO:0000313" key="10">
    <source>
        <dbReference type="Proteomes" id="UP001237642"/>
    </source>
</evidence>
<name>A0AAD8HC47_9APIA</name>
<evidence type="ECO:0000256" key="4">
    <source>
        <dbReference type="ARBA" id="ARBA00022737"/>
    </source>
</evidence>
<keyword evidence="4" id="KW-0677">Repeat</keyword>
<evidence type="ECO:0000256" key="2">
    <source>
        <dbReference type="ARBA" id="ARBA00022614"/>
    </source>
</evidence>
<keyword evidence="8" id="KW-0812">Transmembrane</keyword>
<protein>
    <submittedName>
        <fullName evidence="9">Uncharacterized protein</fullName>
    </submittedName>
</protein>
<keyword evidence="8" id="KW-1133">Transmembrane helix</keyword>
<evidence type="ECO:0000256" key="5">
    <source>
        <dbReference type="ARBA" id="ARBA00022741"/>
    </source>
</evidence>
<dbReference type="InterPro" id="IPR051716">
    <property type="entry name" value="Plant_RL_S/T_kinase"/>
</dbReference>
<dbReference type="GO" id="GO:0051707">
    <property type="term" value="P:response to other organism"/>
    <property type="evidence" value="ECO:0007669"/>
    <property type="project" value="UniProtKB-ARBA"/>
</dbReference>
<evidence type="ECO:0000256" key="8">
    <source>
        <dbReference type="SAM" id="Phobius"/>
    </source>
</evidence>
<proteinExistence type="predicted"/>
<dbReference type="AlphaFoldDB" id="A0AAD8HC47"/>
<evidence type="ECO:0000313" key="9">
    <source>
        <dbReference type="EMBL" id="KAK1364389.1"/>
    </source>
</evidence>
<keyword evidence="2" id="KW-0433">Leucine-rich repeat</keyword>
<evidence type="ECO:0000256" key="6">
    <source>
        <dbReference type="ARBA" id="ARBA00022840"/>
    </source>
</evidence>
<organism evidence="9 10">
    <name type="scientific">Heracleum sosnowskyi</name>
    <dbReference type="NCBI Taxonomy" id="360622"/>
    <lineage>
        <taxon>Eukaryota</taxon>
        <taxon>Viridiplantae</taxon>
        <taxon>Streptophyta</taxon>
        <taxon>Embryophyta</taxon>
        <taxon>Tracheophyta</taxon>
        <taxon>Spermatophyta</taxon>
        <taxon>Magnoliopsida</taxon>
        <taxon>eudicotyledons</taxon>
        <taxon>Gunneridae</taxon>
        <taxon>Pentapetalae</taxon>
        <taxon>asterids</taxon>
        <taxon>campanulids</taxon>
        <taxon>Apiales</taxon>
        <taxon>Apiaceae</taxon>
        <taxon>Apioideae</taxon>
        <taxon>apioid superclade</taxon>
        <taxon>Tordylieae</taxon>
        <taxon>Tordyliinae</taxon>
        <taxon>Heracleum</taxon>
    </lineage>
</organism>
<dbReference type="Pfam" id="PF00560">
    <property type="entry name" value="LRR_1"/>
    <property type="match status" value="3"/>
</dbReference>
<sequence length="342" mass="38820">MPCEICHLSNLHFLDLSINEISGTIPSCFDNLTSMVQKGSEVSQHIYSLLNPFKEVERTRFRNLKAPSQSYFDNVLARWKGDEPADLDPPSSDEYEVDQDDSEYERWLYIYVALGFGTTFWAFIGTLSAKEGLKLRAGDLLQGVIPHELGNFSKLQYLNLSANQLSDVLPQSISNLSNLKAVDFSFNNFTGNLEILLSRPYLLLQRLWVSNNRLTGSVPDFTQLPSLIEIRVNSNQLNGYLPTAFQHHSSLQFLDLSNNHLRGSLPDFKGFSSLKLLYLDNNNFSGRVPDFTGCSSLQVLRLNKNQLAKWETQSIGLLTSLRVIKGIYSEHHFLMRWSLLST</sequence>
<comment type="caution">
    <text evidence="9">The sequence shown here is derived from an EMBL/GenBank/DDBJ whole genome shotgun (WGS) entry which is preliminary data.</text>
</comment>
<keyword evidence="7" id="KW-0675">Receptor</keyword>
<keyword evidence="10" id="KW-1185">Reference proteome</keyword>
<reference evidence="9" key="1">
    <citation type="submission" date="2023-02" db="EMBL/GenBank/DDBJ databases">
        <title>Genome of toxic invasive species Heracleum sosnowskyi carries increased number of genes despite the absence of recent whole-genome duplications.</title>
        <authorList>
            <person name="Schelkunov M."/>
            <person name="Shtratnikova V."/>
            <person name="Makarenko M."/>
            <person name="Klepikova A."/>
            <person name="Omelchenko D."/>
            <person name="Novikova G."/>
            <person name="Obukhova E."/>
            <person name="Bogdanov V."/>
            <person name="Penin A."/>
            <person name="Logacheva M."/>
        </authorList>
    </citation>
    <scope>NUCLEOTIDE SEQUENCE</scope>
    <source>
        <strain evidence="9">Hsosn_3</strain>
        <tissue evidence="9">Leaf</tissue>
    </source>
</reference>
<dbReference type="GO" id="GO:0016020">
    <property type="term" value="C:membrane"/>
    <property type="evidence" value="ECO:0007669"/>
    <property type="project" value="UniProtKB-SubCell"/>
</dbReference>
<dbReference type="SMART" id="SM00369">
    <property type="entry name" value="LRR_TYP"/>
    <property type="match status" value="5"/>
</dbReference>
<dbReference type="PROSITE" id="PS51450">
    <property type="entry name" value="LRR"/>
    <property type="match status" value="1"/>
</dbReference>
<dbReference type="PANTHER" id="PTHR48053:SF164">
    <property type="entry name" value="LEUCINE-RICH REPEAT-CONTAINING N-TERMINAL PLANT-TYPE DOMAIN-CONTAINING PROTEIN"/>
    <property type="match status" value="1"/>
</dbReference>
<keyword evidence="3" id="KW-0732">Signal</keyword>
<dbReference type="InterPro" id="IPR003591">
    <property type="entry name" value="Leu-rich_rpt_typical-subtyp"/>
</dbReference>
<dbReference type="Gene3D" id="3.80.10.10">
    <property type="entry name" value="Ribonuclease Inhibitor"/>
    <property type="match status" value="4"/>
</dbReference>
<dbReference type="SUPFAM" id="SSF52058">
    <property type="entry name" value="L domain-like"/>
    <property type="match status" value="2"/>
</dbReference>
<comment type="subcellular location">
    <subcellularLocation>
        <location evidence="1">Membrane</location>
        <topology evidence="1">Single-pass type I membrane protein</topology>
    </subcellularLocation>
</comment>
<dbReference type="InterPro" id="IPR001611">
    <property type="entry name" value="Leu-rich_rpt"/>
</dbReference>
<gene>
    <name evidence="9" type="ORF">POM88_039950</name>
</gene>
<feature type="transmembrane region" description="Helical" evidence="8">
    <location>
        <begin position="108"/>
        <end position="127"/>
    </location>
</feature>
<keyword evidence="6" id="KW-0067">ATP-binding</keyword>
<dbReference type="PANTHER" id="PTHR48053">
    <property type="entry name" value="LEUCINE RICH REPEAT FAMILY PROTEIN, EXPRESSED"/>
    <property type="match status" value="1"/>
</dbReference>
<dbReference type="GO" id="GO:0005524">
    <property type="term" value="F:ATP binding"/>
    <property type="evidence" value="ECO:0007669"/>
    <property type="project" value="UniProtKB-KW"/>
</dbReference>
<reference evidence="9" key="2">
    <citation type="submission" date="2023-05" db="EMBL/GenBank/DDBJ databases">
        <authorList>
            <person name="Schelkunov M.I."/>
        </authorList>
    </citation>
    <scope>NUCLEOTIDE SEQUENCE</scope>
    <source>
        <strain evidence="9">Hsosn_3</strain>
        <tissue evidence="9">Leaf</tissue>
    </source>
</reference>
<dbReference type="Proteomes" id="UP001237642">
    <property type="component" value="Unassembled WGS sequence"/>
</dbReference>
<dbReference type="Pfam" id="PF13855">
    <property type="entry name" value="LRR_8"/>
    <property type="match status" value="1"/>
</dbReference>
<accession>A0AAD8HC47</accession>
<evidence type="ECO:0000256" key="3">
    <source>
        <dbReference type="ARBA" id="ARBA00022729"/>
    </source>
</evidence>
<evidence type="ECO:0000256" key="1">
    <source>
        <dbReference type="ARBA" id="ARBA00004479"/>
    </source>
</evidence>
<evidence type="ECO:0000256" key="7">
    <source>
        <dbReference type="ARBA" id="ARBA00023170"/>
    </source>
</evidence>
<keyword evidence="8" id="KW-0472">Membrane</keyword>
<keyword evidence="5" id="KW-0547">Nucleotide-binding</keyword>